<dbReference type="RefSeq" id="WP_089089346.1">
    <property type="nucleotide sequence ID" value="NZ_BCMH01000017.1"/>
</dbReference>
<organism evidence="2 3">
    <name type="scientific">Secundilactobacillus pentosiphilus</name>
    <dbReference type="NCBI Taxonomy" id="1714682"/>
    <lineage>
        <taxon>Bacteria</taxon>
        <taxon>Bacillati</taxon>
        <taxon>Bacillota</taxon>
        <taxon>Bacilli</taxon>
        <taxon>Lactobacillales</taxon>
        <taxon>Lactobacillaceae</taxon>
        <taxon>Secundilactobacillus</taxon>
    </lineage>
</organism>
<dbReference type="EMBL" id="BCMH01000017">
    <property type="protein sequence ID" value="GAX04397.1"/>
    <property type="molecule type" value="Genomic_DNA"/>
</dbReference>
<comment type="caution">
    <text evidence="2">The sequence shown here is derived from an EMBL/GenBank/DDBJ whole genome shotgun (WGS) entry which is preliminary data.</text>
</comment>
<keyword evidence="4" id="KW-1185">Reference proteome</keyword>
<dbReference type="Proteomes" id="UP000198414">
    <property type="component" value="Unassembled WGS sequence"/>
</dbReference>
<dbReference type="EMBL" id="BCMI01000007">
    <property type="protein sequence ID" value="GAX05643.1"/>
    <property type="molecule type" value="Genomic_DNA"/>
</dbReference>
<evidence type="ECO:0000313" key="2">
    <source>
        <dbReference type="EMBL" id="GAX05643.1"/>
    </source>
</evidence>
<sequence length="78" mass="8986">MSEAPEISAGRLVRCQHAEMSKPFLGRVNQVFGSRLVVEVMNFHFHDRRIVEQNQYKLVVEANDAKAMTIVQCQRRKG</sequence>
<dbReference type="AlphaFoldDB" id="A0A1Z5IV69"/>
<protein>
    <recommendedName>
        <fullName evidence="5">DUF2187 domain-containing protein</fullName>
    </recommendedName>
</protein>
<name>A0A1Z5IV69_9LACO</name>
<evidence type="ECO:0000313" key="3">
    <source>
        <dbReference type="Proteomes" id="UP000198414"/>
    </source>
</evidence>
<evidence type="ECO:0008006" key="5">
    <source>
        <dbReference type="Google" id="ProtNLM"/>
    </source>
</evidence>
<dbReference type="OrthoDB" id="2326609at2"/>
<gene>
    <name evidence="1" type="ORF">IWT140_02035</name>
    <name evidence="2" type="ORF">IWT25_00968</name>
</gene>
<evidence type="ECO:0000313" key="1">
    <source>
        <dbReference type="EMBL" id="GAX04397.1"/>
    </source>
</evidence>
<proteinExistence type="predicted"/>
<accession>A0A1Z5IRL0</accession>
<evidence type="ECO:0000313" key="4">
    <source>
        <dbReference type="Proteomes" id="UP000198430"/>
    </source>
</evidence>
<accession>A0A1Z5IV69</accession>
<reference evidence="3 4" key="1">
    <citation type="submission" date="2015-11" db="EMBL/GenBank/DDBJ databases">
        <title>Draft genome sequences of new species of the genus Lactobacillus isolated from orchardgrass silage.</title>
        <authorList>
            <person name="Tohno M."/>
            <person name="Tanizawa Y."/>
            <person name="Arita M."/>
        </authorList>
    </citation>
    <scope>NUCLEOTIDE SEQUENCE [LARGE SCALE GENOMIC DNA]</scope>
    <source>
        <strain evidence="1 4">IWT140</strain>
        <strain evidence="2 3">IWT25</strain>
    </source>
</reference>
<dbReference type="Proteomes" id="UP000198430">
    <property type="component" value="Unassembled WGS sequence"/>
</dbReference>